<dbReference type="RefSeq" id="WP_136567532.1">
    <property type="nucleotide sequence ID" value="NZ_SNTZ01000016.1"/>
</dbReference>
<evidence type="ECO:0000313" key="2">
    <source>
        <dbReference type="Proteomes" id="UP000310406"/>
    </source>
</evidence>
<organism evidence="1 2">
    <name type="scientific">Flagellimonas alvinocaridis</name>
    <dbReference type="NCBI Taxonomy" id="2530200"/>
    <lineage>
        <taxon>Bacteria</taxon>
        <taxon>Pseudomonadati</taxon>
        <taxon>Bacteroidota</taxon>
        <taxon>Flavobacteriia</taxon>
        <taxon>Flavobacteriales</taxon>
        <taxon>Flavobacteriaceae</taxon>
        <taxon>Flagellimonas</taxon>
    </lineage>
</organism>
<comment type="caution">
    <text evidence="1">The sequence shown here is derived from an EMBL/GenBank/DDBJ whole genome shotgun (WGS) entry which is preliminary data.</text>
</comment>
<evidence type="ECO:0000313" key="1">
    <source>
        <dbReference type="EMBL" id="THV57091.1"/>
    </source>
</evidence>
<dbReference type="Proteomes" id="UP000310406">
    <property type="component" value="Unassembled WGS sequence"/>
</dbReference>
<proteinExistence type="predicted"/>
<dbReference type="AlphaFoldDB" id="A0A4S8RHR3"/>
<dbReference type="EMBL" id="SNTZ01000016">
    <property type="protein sequence ID" value="THV57091.1"/>
    <property type="molecule type" value="Genomic_DNA"/>
</dbReference>
<protein>
    <submittedName>
        <fullName evidence="1">Uncharacterized protein</fullName>
    </submittedName>
</protein>
<sequence length="100" mass="11841">MEKRIGEACHKCMHGQAMPEPKFVFCTFWIEVVHKLHACTTYENEQDSFYQSLNPYVQATYRKMVNVDYMETLKGRLDPSELKQGIESHKRHVKRTKNAF</sequence>
<keyword evidence="2" id="KW-1185">Reference proteome</keyword>
<dbReference type="OrthoDB" id="1445277at2"/>
<reference evidence="1 2" key="1">
    <citation type="submission" date="2019-03" db="EMBL/GenBank/DDBJ databases">
        <title>Muricauda SCR12 sp.nov, a marine bacterium isolated from Pacific Ocean:the Okinawa trough.</title>
        <authorList>
            <person name="Liu L."/>
        </authorList>
    </citation>
    <scope>NUCLEOTIDE SEQUENCE [LARGE SCALE GENOMIC DNA]</scope>
    <source>
        <strain evidence="1 2">SCR12</strain>
    </source>
</reference>
<gene>
    <name evidence="1" type="ORF">EZV76_15860</name>
</gene>
<name>A0A4S8RHR3_9FLAO</name>
<accession>A0A4S8RHR3</accession>